<dbReference type="PANTHER" id="PTHR13414:SF9">
    <property type="entry name" value="PROTON-COUPLED ZINC ANTIPORTER SLC30A9, MITOCHONDRIAL"/>
    <property type="match status" value="1"/>
</dbReference>
<feature type="transmembrane region" description="Helical" evidence="6">
    <location>
        <begin position="191"/>
        <end position="209"/>
    </location>
</feature>
<evidence type="ECO:0000256" key="6">
    <source>
        <dbReference type="SAM" id="Phobius"/>
    </source>
</evidence>
<feature type="transmembrane region" description="Helical" evidence="6">
    <location>
        <begin position="112"/>
        <end position="133"/>
    </location>
</feature>
<evidence type="ECO:0000259" key="7">
    <source>
        <dbReference type="Pfam" id="PF01545"/>
    </source>
</evidence>
<evidence type="ECO:0000256" key="3">
    <source>
        <dbReference type="ARBA" id="ARBA00022692"/>
    </source>
</evidence>
<keyword evidence="4 6" id="KW-1133">Transmembrane helix</keyword>
<evidence type="ECO:0000256" key="4">
    <source>
        <dbReference type="ARBA" id="ARBA00022989"/>
    </source>
</evidence>
<organism evidence="8 9">
    <name type="scientific">Flavobacterium rivuli WB 3.3-2 = DSM 21788</name>
    <dbReference type="NCBI Taxonomy" id="1121895"/>
    <lineage>
        <taxon>Bacteria</taxon>
        <taxon>Pseudomonadati</taxon>
        <taxon>Bacteroidota</taxon>
        <taxon>Flavobacteriia</taxon>
        <taxon>Flavobacteriales</taxon>
        <taxon>Flavobacteriaceae</taxon>
        <taxon>Flavobacterium</taxon>
    </lineage>
</organism>
<feature type="domain" description="Cation efflux protein transmembrane" evidence="7">
    <location>
        <begin position="12"/>
        <end position="216"/>
    </location>
</feature>
<comment type="caution">
    <text evidence="8">The sequence shown here is derived from an EMBL/GenBank/DDBJ whole genome shotgun (WGS) entry which is preliminary data.</text>
</comment>
<dbReference type="EMBL" id="JRLX01000009">
    <property type="protein sequence ID" value="KGO86601.1"/>
    <property type="molecule type" value="Genomic_DNA"/>
</dbReference>
<keyword evidence="9" id="KW-1185">Reference proteome</keyword>
<dbReference type="OrthoDB" id="9806522at2"/>
<dbReference type="GO" id="GO:0016020">
    <property type="term" value="C:membrane"/>
    <property type="evidence" value="ECO:0007669"/>
    <property type="project" value="UniProtKB-SubCell"/>
</dbReference>
<feature type="transmembrane region" description="Helical" evidence="6">
    <location>
        <begin position="7"/>
        <end position="29"/>
    </location>
</feature>
<dbReference type="eggNOG" id="COG0053">
    <property type="taxonomic scope" value="Bacteria"/>
</dbReference>
<dbReference type="STRING" id="1121895.GCA_000378485_03012"/>
<dbReference type="InterPro" id="IPR027469">
    <property type="entry name" value="Cation_efflux_TMD_sf"/>
</dbReference>
<evidence type="ECO:0000313" key="8">
    <source>
        <dbReference type="EMBL" id="KGO86601.1"/>
    </source>
</evidence>
<dbReference type="PANTHER" id="PTHR13414">
    <property type="entry name" value="HUEL-CATION TRANSPORTER"/>
    <property type="match status" value="1"/>
</dbReference>
<keyword evidence="3 6" id="KW-0812">Transmembrane</keyword>
<dbReference type="Gene3D" id="1.20.1510.10">
    <property type="entry name" value="Cation efflux protein transmembrane domain"/>
    <property type="match status" value="1"/>
</dbReference>
<dbReference type="SUPFAM" id="SSF161111">
    <property type="entry name" value="Cation efflux protein transmembrane domain-like"/>
    <property type="match status" value="1"/>
</dbReference>
<evidence type="ECO:0000256" key="5">
    <source>
        <dbReference type="ARBA" id="ARBA00023136"/>
    </source>
</evidence>
<gene>
    <name evidence="8" type="ORF">Q765_10275</name>
</gene>
<keyword evidence="5 6" id="KW-0472">Membrane</keyword>
<accession>A0A0A2M4R9</accession>
<protein>
    <submittedName>
        <fullName evidence="8">Cation transporter</fullName>
    </submittedName>
</protein>
<name>A0A0A2M4R9_9FLAO</name>
<dbReference type="GO" id="GO:0006829">
    <property type="term" value="P:zinc ion transport"/>
    <property type="evidence" value="ECO:0007669"/>
    <property type="project" value="InterPro"/>
</dbReference>
<dbReference type="Pfam" id="PF01545">
    <property type="entry name" value="Cation_efflux"/>
    <property type="match status" value="1"/>
</dbReference>
<dbReference type="InterPro" id="IPR040177">
    <property type="entry name" value="SLC30A9"/>
</dbReference>
<dbReference type="InterPro" id="IPR036837">
    <property type="entry name" value="Cation_efflux_CTD_sf"/>
</dbReference>
<evidence type="ECO:0000256" key="2">
    <source>
        <dbReference type="ARBA" id="ARBA00022448"/>
    </source>
</evidence>
<keyword evidence="2" id="KW-0813">Transport</keyword>
<dbReference type="Proteomes" id="UP000030152">
    <property type="component" value="Unassembled WGS sequence"/>
</dbReference>
<comment type="subcellular location">
    <subcellularLocation>
        <location evidence="1">Membrane</location>
        <topology evidence="1">Multi-pass membrane protein</topology>
    </subcellularLocation>
</comment>
<dbReference type="NCBIfam" id="TIGR01297">
    <property type="entry name" value="CDF"/>
    <property type="match status" value="1"/>
</dbReference>
<dbReference type="RefSeq" id="WP_020214176.1">
    <property type="nucleotide sequence ID" value="NZ_JRLX01000009.1"/>
</dbReference>
<reference evidence="8 9" key="1">
    <citation type="submission" date="2013-09" db="EMBL/GenBank/DDBJ databases">
        <authorList>
            <person name="Zeng Z."/>
            <person name="Chen C."/>
        </authorList>
    </citation>
    <scope>NUCLEOTIDE SEQUENCE [LARGE SCALE GENOMIC DNA]</scope>
    <source>
        <strain evidence="8 9">WB 3.3-2</strain>
    </source>
</reference>
<dbReference type="GO" id="GO:0008324">
    <property type="term" value="F:monoatomic cation transmembrane transporter activity"/>
    <property type="evidence" value="ECO:0007669"/>
    <property type="project" value="InterPro"/>
</dbReference>
<proteinExistence type="predicted"/>
<sequence>MTGNSKIAIYGAMAANVAIAIVKFVAASITGSSAMMSEGIHSAVDTGNSLLLLLGMKRSQRPPDRGHPFGHGKEIYFWSLIVAILVFSLGGGMSVYEGISHIQHPEPIKDPFWNYVVLLSSMVFEGASLVYAIREFNKTKGKKGFWAEVSMSKDPSLFAVIYEESAAITGLVIALTGVFLGHYFNNPIYDAVASMLIGVVLIFVAINMVKESRGLLVGESADWGIVKGIYDLVNANPKVKTLFYPLTMHLAPNEVLLALDVEFDKLMTVDELFSTITKLEDQIKKAYPDVKKIYIEAKNFEGRDKPWLNQEDAVD</sequence>
<feature type="transmembrane region" description="Helical" evidence="6">
    <location>
        <begin position="166"/>
        <end position="185"/>
    </location>
</feature>
<evidence type="ECO:0000256" key="1">
    <source>
        <dbReference type="ARBA" id="ARBA00004141"/>
    </source>
</evidence>
<dbReference type="SUPFAM" id="SSF160240">
    <property type="entry name" value="Cation efflux protein cytoplasmic domain-like"/>
    <property type="match status" value="1"/>
</dbReference>
<feature type="transmembrane region" description="Helical" evidence="6">
    <location>
        <begin position="75"/>
        <end position="96"/>
    </location>
</feature>
<dbReference type="InterPro" id="IPR002524">
    <property type="entry name" value="Cation_efflux"/>
</dbReference>
<dbReference type="AlphaFoldDB" id="A0A0A2M4R9"/>
<evidence type="ECO:0000313" key="9">
    <source>
        <dbReference type="Proteomes" id="UP000030152"/>
    </source>
</evidence>
<dbReference type="InterPro" id="IPR058533">
    <property type="entry name" value="Cation_efflux_TM"/>
</dbReference>